<dbReference type="SUPFAM" id="SSF51735">
    <property type="entry name" value="NAD(P)-binding Rossmann-fold domains"/>
    <property type="match status" value="2"/>
</dbReference>
<dbReference type="SMART" id="SM00829">
    <property type="entry name" value="PKS_ER"/>
    <property type="match status" value="1"/>
</dbReference>
<evidence type="ECO:0000259" key="1">
    <source>
        <dbReference type="SMART" id="SM00829"/>
    </source>
</evidence>
<sequence length="507" mass="53847">MPEQKVLYLEKKQGSYVVSTREIEKPQPGELVVKIQAAALNPADWKIQAYDIFVKEYPAILGTDIAGDVEAVGEGVEGFAKGDRVFFQGFFSNEFAGFQQYTRVPAEIAAKIPTKYSHSQAASLPLGFATAAIGLFSEIPKGLGLNPTFDKNVQHKGQAALVIGGSSSVGQYALQVLKFAGFSTIVAYASGHHTNLLKTLGATHVVDRKAVPIADLPAAAQKVTNAPFPIVYDAISEPDTQIAAYAALADNGKLLLTLPSSLKDTVESKKVVAVYGNVHPESNRAFGKIIYKHFTSWLEDGTFVPNNVEELPNGLAGIPDGLERMKNNQIQTYGFHVVDFPAVIGTDIAGDVEDVGEGVESFAKGDRVLFLALSLTSMLESSSSQGKLVVPSEIAAKIPPKYSYTQAATLPLGFATAAIGPFQGIRPLGLNPILDEKGQAALVIGGSSSVSQYVLQILSLKPSGFSTTIVYASGHPADLLLSLSAKNIVNRKKVAISGLEDAIKNIT</sequence>
<dbReference type="eggNOG" id="KOG1198">
    <property type="taxonomic scope" value="Eukaryota"/>
</dbReference>
<comment type="caution">
    <text evidence="2">The sequence shown here is derived from an EMBL/GenBank/DDBJ whole genome shotgun (WGS) entry which is preliminary data.</text>
</comment>
<dbReference type="InterPro" id="IPR013154">
    <property type="entry name" value="ADH-like_N"/>
</dbReference>
<name>A0A0W0FZM6_MONRR</name>
<dbReference type="AlphaFoldDB" id="A0A0W0FZM6"/>
<dbReference type="InterPro" id="IPR020843">
    <property type="entry name" value="ER"/>
</dbReference>
<dbReference type="InterPro" id="IPR013149">
    <property type="entry name" value="ADH-like_C"/>
</dbReference>
<dbReference type="PANTHER" id="PTHR45348:SF2">
    <property type="entry name" value="ZINC-TYPE ALCOHOL DEHYDROGENASE-LIKE PROTEIN C2E1P3.01"/>
    <property type="match status" value="1"/>
</dbReference>
<dbReference type="EMBL" id="LATX01001424">
    <property type="protein sequence ID" value="KTB41789.1"/>
    <property type="molecule type" value="Genomic_DNA"/>
</dbReference>
<reference evidence="2 3" key="1">
    <citation type="submission" date="2015-12" db="EMBL/GenBank/DDBJ databases">
        <title>Draft genome sequence of Moniliophthora roreri, the causal agent of frosty pod rot of cacao.</title>
        <authorList>
            <person name="Aime M.C."/>
            <person name="Diaz-Valderrama J.R."/>
            <person name="Kijpornyongpan T."/>
            <person name="Phillips-Mora W."/>
        </authorList>
    </citation>
    <scope>NUCLEOTIDE SEQUENCE [LARGE SCALE GENOMIC DNA]</scope>
    <source>
        <strain evidence="2 3">MCA 2952</strain>
    </source>
</reference>
<accession>A0A0W0FZM6</accession>
<dbReference type="InterPro" id="IPR011032">
    <property type="entry name" value="GroES-like_sf"/>
</dbReference>
<organism evidence="2 3">
    <name type="scientific">Moniliophthora roreri</name>
    <name type="common">Frosty pod rot fungus</name>
    <name type="synonym">Monilia roreri</name>
    <dbReference type="NCBI Taxonomy" id="221103"/>
    <lineage>
        <taxon>Eukaryota</taxon>
        <taxon>Fungi</taxon>
        <taxon>Dikarya</taxon>
        <taxon>Basidiomycota</taxon>
        <taxon>Agaricomycotina</taxon>
        <taxon>Agaricomycetes</taxon>
        <taxon>Agaricomycetidae</taxon>
        <taxon>Agaricales</taxon>
        <taxon>Marasmiineae</taxon>
        <taxon>Marasmiaceae</taxon>
        <taxon>Moniliophthora</taxon>
    </lineage>
</organism>
<dbReference type="InterPro" id="IPR036291">
    <property type="entry name" value="NAD(P)-bd_dom_sf"/>
</dbReference>
<dbReference type="GO" id="GO:0016651">
    <property type="term" value="F:oxidoreductase activity, acting on NAD(P)H"/>
    <property type="evidence" value="ECO:0007669"/>
    <property type="project" value="InterPro"/>
</dbReference>
<dbReference type="Gene3D" id="3.90.180.10">
    <property type="entry name" value="Medium-chain alcohol dehydrogenases, catalytic domain"/>
    <property type="match status" value="2"/>
</dbReference>
<dbReference type="CDD" id="cd08249">
    <property type="entry name" value="enoyl_reductase_like"/>
    <property type="match status" value="1"/>
</dbReference>
<dbReference type="InterPro" id="IPR047122">
    <property type="entry name" value="Trans-enoyl_RdTase-like"/>
</dbReference>
<dbReference type="Gene3D" id="3.40.50.720">
    <property type="entry name" value="NAD(P)-binding Rossmann-like Domain"/>
    <property type="match status" value="1"/>
</dbReference>
<proteinExistence type="predicted"/>
<dbReference type="Pfam" id="PF08240">
    <property type="entry name" value="ADH_N"/>
    <property type="match status" value="2"/>
</dbReference>
<dbReference type="Proteomes" id="UP000054988">
    <property type="component" value="Unassembled WGS sequence"/>
</dbReference>
<dbReference type="SUPFAM" id="SSF50129">
    <property type="entry name" value="GroES-like"/>
    <property type="match status" value="2"/>
</dbReference>
<feature type="domain" description="Enoyl reductase (ER)" evidence="1">
    <location>
        <begin position="14"/>
        <end position="256"/>
    </location>
</feature>
<dbReference type="PANTHER" id="PTHR45348">
    <property type="entry name" value="HYPOTHETICAL OXIDOREDUCTASE (EUROFUNG)"/>
    <property type="match status" value="1"/>
</dbReference>
<evidence type="ECO:0000313" key="3">
    <source>
        <dbReference type="Proteomes" id="UP000054988"/>
    </source>
</evidence>
<protein>
    <recommendedName>
        <fullName evidence="1">Enoyl reductase (ER) domain-containing protein</fullName>
    </recommendedName>
</protein>
<gene>
    <name evidence="2" type="ORF">WG66_5581</name>
</gene>
<evidence type="ECO:0000313" key="2">
    <source>
        <dbReference type="EMBL" id="KTB41789.1"/>
    </source>
</evidence>
<dbReference type="Pfam" id="PF00107">
    <property type="entry name" value="ADH_zinc_N"/>
    <property type="match status" value="1"/>
</dbReference>